<evidence type="ECO:0000313" key="2">
    <source>
        <dbReference type="Proteomes" id="UP000479132"/>
    </source>
</evidence>
<dbReference type="EMBL" id="JAALLS010000010">
    <property type="protein sequence ID" value="NGP88453.1"/>
    <property type="molecule type" value="Genomic_DNA"/>
</dbReference>
<reference evidence="1 2" key="1">
    <citation type="submission" date="2020-02" db="EMBL/GenBank/DDBJ databases">
        <title>Aliifodinibius halophilus 2W32, complete genome.</title>
        <authorList>
            <person name="Li Y."/>
            <person name="Wu S."/>
        </authorList>
    </citation>
    <scope>NUCLEOTIDE SEQUENCE [LARGE SCALE GENOMIC DNA]</scope>
    <source>
        <strain evidence="1 2">2W32</strain>
    </source>
</reference>
<keyword evidence="2" id="KW-1185">Reference proteome</keyword>
<dbReference type="RefSeq" id="WP_165268198.1">
    <property type="nucleotide sequence ID" value="NZ_JAALLS010000010.1"/>
</dbReference>
<name>A0A6M1T725_9BACT</name>
<sequence length="99" mass="11687">MTAQHMIEHLIFSFQISTDKRNVECHTPKEKRAKLQAFLATNRPMPKKFTNPVTGDQLLPLQHEDSKQAKEHLKNEVEHYRTYFRNNPEAIQTNPYLAR</sequence>
<protein>
    <submittedName>
        <fullName evidence="1">Uncharacterized protein</fullName>
    </submittedName>
</protein>
<proteinExistence type="predicted"/>
<dbReference type="AlphaFoldDB" id="A0A6M1T725"/>
<dbReference type="Proteomes" id="UP000479132">
    <property type="component" value="Unassembled WGS sequence"/>
</dbReference>
<gene>
    <name evidence="1" type="ORF">G3569_08805</name>
</gene>
<organism evidence="1 2">
    <name type="scientific">Fodinibius halophilus</name>
    <dbReference type="NCBI Taxonomy" id="1736908"/>
    <lineage>
        <taxon>Bacteria</taxon>
        <taxon>Pseudomonadati</taxon>
        <taxon>Balneolota</taxon>
        <taxon>Balneolia</taxon>
        <taxon>Balneolales</taxon>
        <taxon>Balneolaceae</taxon>
        <taxon>Fodinibius</taxon>
    </lineage>
</organism>
<accession>A0A6M1T725</accession>
<comment type="caution">
    <text evidence="1">The sequence shown here is derived from an EMBL/GenBank/DDBJ whole genome shotgun (WGS) entry which is preliminary data.</text>
</comment>
<evidence type="ECO:0000313" key="1">
    <source>
        <dbReference type="EMBL" id="NGP88453.1"/>
    </source>
</evidence>